<organism evidence="1 2">
    <name type="scientific">Aplosporella prunicola CBS 121167</name>
    <dbReference type="NCBI Taxonomy" id="1176127"/>
    <lineage>
        <taxon>Eukaryota</taxon>
        <taxon>Fungi</taxon>
        <taxon>Dikarya</taxon>
        <taxon>Ascomycota</taxon>
        <taxon>Pezizomycotina</taxon>
        <taxon>Dothideomycetes</taxon>
        <taxon>Dothideomycetes incertae sedis</taxon>
        <taxon>Botryosphaeriales</taxon>
        <taxon>Aplosporellaceae</taxon>
        <taxon>Aplosporella</taxon>
    </lineage>
</organism>
<dbReference type="Proteomes" id="UP000799438">
    <property type="component" value="Unassembled WGS sequence"/>
</dbReference>
<dbReference type="GeneID" id="54300190"/>
<evidence type="ECO:0000313" key="2">
    <source>
        <dbReference type="Proteomes" id="UP000799438"/>
    </source>
</evidence>
<name>A0A6A6AW35_9PEZI</name>
<evidence type="ECO:0008006" key="3">
    <source>
        <dbReference type="Google" id="ProtNLM"/>
    </source>
</evidence>
<keyword evidence="2" id="KW-1185">Reference proteome</keyword>
<reference evidence="1" key="1">
    <citation type="journal article" date="2020" name="Stud. Mycol.">
        <title>101 Dothideomycetes genomes: a test case for predicting lifestyles and emergence of pathogens.</title>
        <authorList>
            <person name="Haridas S."/>
            <person name="Albert R."/>
            <person name="Binder M."/>
            <person name="Bloem J."/>
            <person name="Labutti K."/>
            <person name="Salamov A."/>
            <person name="Andreopoulos B."/>
            <person name="Baker S."/>
            <person name="Barry K."/>
            <person name="Bills G."/>
            <person name="Bluhm B."/>
            <person name="Cannon C."/>
            <person name="Castanera R."/>
            <person name="Culley D."/>
            <person name="Daum C."/>
            <person name="Ezra D."/>
            <person name="Gonzalez J."/>
            <person name="Henrissat B."/>
            <person name="Kuo A."/>
            <person name="Liang C."/>
            <person name="Lipzen A."/>
            <person name="Lutzoni F."/>
            <person name="Magnuson J."/>
            <person name="Mondo S."/>
            <person name="Nolan M."/>
            <person name="Ohm R."/>
            <person name="Pangilinan J."/>
            <person name="Park H.-J."/>
            <person name="Ramirez L."/>
            <person name="Alfaro M."/>
            <person name="Sun H."/>
            <person name="Tritt A."/>
            <person name="Yoshinaga Y."/>
            <person name="Zwiers L.-H."/>
            <person name="Turgeon B."/>
            <person name="Goodwin S."/>
            <person name="Spatafora J."/>
            <person name="Crous P."/>
            <person name="Grigoriev I."/>
        </authorList>
    </citation>
    <scope>NUCLEOTIDE SEQUENCE</scope>
    <source>
        <strain evidence="1">CBS 121167</strain>
    </source>
</reference>
<proteinExistence type="predicted"/>
<dbReference type="EMBL" id="ML995544">
    <property type="protein sequence ID" value="KAF2135910.1"/>
    <property type="molecule type" value="Genomic_DNA"/>
</dbReference>
<dbReference type="AlphaFoldDB" id="A0A6A6AW35"/>
<gene>
    <name evidence="1" type="ORF">K452DRAFT_303188</name>
</gene>
<sequence>MAAILLTFTWANPLYFGPQPPTRADYRRAMVAMAYIAPFSRLPPELRLMVAEHMDMSDIAVLTLSHPPLRRIPGFVPILRGDDRFNFLNIILRDLPILYYCADCECFHTSLFGPTCSAYGLPSIAWLRPIAASHCPIVQSFGVTLCPLQFLDAVRRVRQHPINVDEDV</sequence>
<dbReference type="RefSeq" id="XP_033391628.1">
    <property type="nucleotide sequence ID" value="XM_033542693.1"/>
</dbReference>
<evidence type="ECO:0000313" key="1">
    <source>
        <dbReference type="EMBL" id="KAF2135910.1"/>
    </source>
</evidence>
<protein>
    <recommendedName>
        <fullName evidence="3">F-box domain-containing protein</fullName>
    </recommendedName>
</protein>
<accession>A0A6A6AW35</accession>